<proteinExistence type="predicted"/>
<keyword evidence="3" id="KW-0472">Membrane</keyword>
<feature type="DNA-binding region" description="OmpR/PhoB-type" evidence="2">
    <location>
        <begin position="6"/>
        <end position="109"/>
    </location>
</feature>
<evidence type="ECO:0000256" key="2">
    <source>
        <dbReference type="PROSITE-ProRule" id="PRU01091"/>
    </source>
</evidence>
<dbReference type="InterPro" id="IPR036388">
    <property type="entry name" value="WH-like_DNA-bd_sf"/>
</dbReference>
<comment type="caution">
    <text evidence="5">The sequence shown here is derived from an EMBL/GenBank/DDBJ whole genome shotgun (WGS) entry which is preliminary data.</text>
</comment>
<keyword evidence="3" id="KW-0812">Transmembrane</keyword>
<dbReference type="SMART" id="SM00862">
    <property type="entry name" value="Trans_reg_C"/>
    <property type="match status" value="1"/>
</dbReference>
<dbReference type="AlphaFoldDB" id="A0AA44CNH9"/>
<dbReference type="Pfam" id="PF00486">
    <property type="entry name" value="Trans_reg_C"/>
    <property type="match status" value="1"/>
</dbReference>
<dbReference type="PROSITE" id="PS51755">
    <property type="entry name" value="OMPR_PHOB"/>
    <property type="match status" value="1"/>
</dbReference>
<gene>
    <name evidence="5" type="ORF">HB991_16195</name>
</gene>
<reference evidence="5" key="1">
    <citation type="submission" date="2020-03" db="EMBL/GenBank/DDBJ databases">
        <authorList>
            <person name="Kislichkina A."/>
            <person name="Dentovskaya S."/>
            <person name="Shaikhutdinov R."/>
            <person name="Ivanov S."/>
            <person name="Sizova A."/>
            <person name="Solomentsev V."/>
            <person name="Bogun A."/>
        </authorList>
    </citation>
    <scope>NUCLEOTIDE SEQUENCE</scope>
    <source>
        <strain evidence="5">SCPM-O-B-7610</strain>
    </source>
</reference>
<dbReference type="InterPro" id="IPR001867">
    <property type="entry name" value="OmpR/PhoB-type_DNA-bd"/>
</dbReference>
<dbReference type="GO" id="GO:0006355">
    <property type="term" value="P:regulation of DNA-templated transcription"/>
    <property type="evidence" value="ECO:0007669"/>
    <property type="project" value="InterPro"/>
</dbReference>
<dbReference type="Gene3D" id="1.10.10.10">
    <property type="entry name" value="Winged helix-like DNA-binding domain superfamily/Winged helix DNA-binding domain"/>
    <property type="match status" value="1"/>
</dbReference>
<evidence type="ECO:0000259" key="4">
    <source>
        <dbReference type="PROSITE" id="PS51755"/>
    </source>
</evidence>
<dbReference type="SUPFAM" id="SSF46894">
    <property type="entry name" value="C-terminal effector domain of the bipartite response regulators"/>
    <property type="match status" value="1"/>
</dbReference>
<organism evidence="5 6">
    <name type="scientific">Yersinia mollaretii</name>
    <dbReference type="NCBI Taxonomy" id="33060"/>
    <lineage>
        <taxon>Bacteria</taxon>
        <taxon>Pseudomonadati</taxon>
        <taxon>Pseudomonadota</taxon>
        <taxon>Gammaproteobacteria</taxon>
        <taxon>Enterobacterales</taxon>
        <taxon>Yersiniaceae</taxon>
        <taxon>Yersinia</taxon>
    </lineage>
</organism>
<protein>
    <submittedName>
        <fullName evidence="5">Transcriptional regulator</fullName>
    </submittedName>
</protein>
<dbReference type="Proteomes" id="UP000712947">
    <property type="component" value="Unassembled WGS sequence"/>
</dbReference>
<feature type="domain" description="OmpR/PhoB-type" evidence="4">
    <location>
        <begin position="6"/>
        <end position="109"/>
    </location>
</feature>
<dbReference type="GO" id="GO:0000160">
    <property type="term" value="P:phosphorelay signal transduction system"/>
    <property type="evidence" value="ECO:0007669"/>
    <property type="project" value="InterPro"/>
</dbReference>
<keyword evidence="1 2" id="KW-0238">DNA-binding</keyword>
<keyword evidence="3" id="KW-1133">Transmembrane helix</keyword>
<dbReference type="InterPro" id="IPR016032">
    <property type="entry name" value="Sig_transdc_resp-reg_C-effctor"/>
</dbReference>
<name>A0AA44CNH9_YERMO</name>
<feature type="transmembrane region" description="Helical" evidence="3">
    <location>
        <begin position="165"/>
        <end position="186"/>
    </location>
</feature>
<evidence type="ECO:0000256" key="3">
    <source>
        <dbReference type="SAM" id="Phobius"/>
    </source>
</evidence>
<dbReference type="GO" id="GO:0003677">
    <property type="term" value="F:DNA binding"/>
    <property type="evidence" value="ECO:0007669"/>
    <property type="project" value="UniProtKB-UniRule"/>
</dbReference>
<evidence type="ECO:0000313" key="6">
    <source>
        <dbReference type="Proteomes" id="UP000712947"/>
    </source>
</evidence>
<evidence type="ECO:0000313" key="5">
    <source>
        <dbReference type="EMBL" id="NIL24040.1"/>
    </source>
</evidence>
<evidence type="ECO:0000256" key="1">
    <source>
        <dbReference type="ARBA" id="ARBA00023125"/>
    </source>
</evidence>
<sequence>MLKMHTKFIINGKVCFLSDEHRLEPLGEQGSAISLNVPVSRCLLLLLQRKGSVISQSDFVYEVWESKGQFANANTYFQNIHLLRKALKTSGIEESIIKTVPKEGIRFTGTVTYLNESNSESTAEPTENETRNIATEASADKQAPDVIDVKMQPPFAPFFSSQKMLYVKIFFVLGLLSIFILLLLNFHKDTNKNTDFFSNYQLIGEVNQCKVYASNTSILWPRSEYLDFVKNKNTSCQPGQVAYIAMNIFRTRALIHICDKSVSNTASCLTKLYIIESENER</sequence>
<dbReference type="EMBL" id="JAASAI010000019">
    <property type="protein sequence ID" value="NIL24040.1"/>
    <property type="molecule type" value="Genomic_DNA"/>
</dbReference>
<accession>A0AA44CNH9</accession>